<evidence type="ECO:0000256" key="1">
    <source>
        <dbReference type="SAM" id="MobiDB-lite"/>
    </source>
</evidence>
<feature type="compositionally biased region" description="Acidic residues" evidence="1">
    <location>
        <begin position="20"/>
        <end position="29"/>
    </location>
</feature>
<dbReference type="InterPro" id="IPR025528">
    <property type="entry name" value="BrnA_antitoxin"/>
</dbReference>
<evidence type="ECO:0000313" key="2">
    <source>
        <dbReference type="EMBL" id="CAH2394526.1"/>
    </source>
</evidence>
<proteinExistence type="predicted"/>
<keyword evidence="3" id="KW-1185">Reference proteome</keyword>
<evidence type="ECO:0008006" key="4">
    <source>
        <dbReference type="Google" id="ProtNLM"/>
    </source>
</evidence>
<organism evidence="2 3">
    <name type="scientific">Mesorhizobium ventifaucium</name>
    <dbReference type="NCBI Taxonomy" id="666020"/>
    <lineage>
        <taxon>Bacteria</taxon>
        <taxon>Pseudomonadati</taxon>
        <taxon>Pseudomonadota</taxon>
        <taxon>Alphaproteobacteria</taxon>
        <taxon>Hyphomicrobiales</taxon>
        <taxon>Phyllobacteriaceae</taxon>
        <taxon>Mesorhizobium</taxon>
    </lineage>
</organism>
<dbReference type="Pfam" id="PF14384">
    <property type="entry name" value="BrnA_antitoxin"/>
    <property type="match status" value="1"/>
</dbReference>
<dbReference type="Proteomes" id="UP001152604">
    <property type="component" value="Unassembled WGS sequence"/>
</dbReference>
<feature type="compositionally biased region" description="Basic and acidic residues" evidence="1">
    <location>
        <begin position="1"/>
        <end position="14"/>
    </location>
</feature>
<protein>
    <recommendedName>
        <fullName evidence="4">BrnA antitoxin family protein</fullName>
    </recommendedName>
</protein>
<dbReference type="RefSeq" id="WP_192360018.1">
    <property type="nucleotide sequence ID" value="NZ_CAKXZS010000002.1"/>
</dbReference>
<feature type="region of interest" description="Disordered" evidence="1">
    <location>
        <begin position="1"/>
        <end position="36"/>
    </location>
</feature>
<gene>
    <name evidence="2" type="ORF">MES4922_100115</name>
</gene>
<dbReference type="EMBL" id="CAKXZS010000002">
    <property type="protein sequence ID" value="CAH2394526.1"/>
    <property type="molecule type" value="Genomic_DNA"/>
</dbReference>
<accession>A0ABN8JBQ4</accession>
<name>A0ABN8JBQ4_9HYPH</name>
<reference evidence="2" key="1">
    <citation type="submission" date="2022-03" db="EMBL/GenBank/DDBJ databases">
        <authorList>
            <person name="Brunel B."/>
        </authorList>
    </citation>
    <scope>NUCLEOTIDE SEQUENCE</scope>
    <source>
        <strain evidence="2">STM4922sample</strain>
    </source>
</reference>
<comment type="caution">
    <text evidence="2">The sequence shown here is derived from an EMBL/GenBank/DDBJ whole genome shotgun (WGS) entry which is preliminary data.</text>
</comment>
<evidence type="ECO:0000313" key="3">
    <source>
        <dbReference type="Proteomes" id="UP001152604"/>
    </source>
</evidence>
<sequence length="95" mass="11173">MSRKELSQDQRDQLAKLADLPDDEIDTSDIPEAPTENWVHARRGHLYRPLKQPVTIRLDADVLSWFKEHVEGGGYQTEINRVLRRHVTEQEKRRS</sequence>